<evidence type="ECO:0008006" key="4">
    <source>
        <dbReference type="Google" id="ProtNLM"/>
    </source>
</evidence>
<protein>
    <recommendedName>
        <fullName evidence="4">DUF4190 domain-containing protein</fullName>
    </recommendedName>
</protein>
<keyword evidence="1" id="KW-1133">Transmembrane helix</keyword>
<reference evidence="2 3" key="1">
    <citation type="submission" date="2020-07" db="EMBL/GenBank/DDBJ databases">
        <title>Sequencing the genomes of 1000 actinobacteria strains.</title>
        <authorList>
            <person name="Klenk H.-P."/>
        </authorList>
    </citation>
    <scope>NUCLEOTIDE SEQUENCE [LARGE SCALE GENOMIC DNA]</scope>
    <source>
        <strain evidence="2 3">DSM 44442</strain>
    </source>
</reference>
<feature type="transmembrane region" description="Helical" evidence="1">
    <location>
        <begin position="53"/>
        <end position="81"/>
    </location>
</feature>
<evidence type="ECO:0000256" key="1">
    <source>
        <dbReference type="SAM" id="Phobius"/>
    </source>
</evidence>
<comment type="caution">
    <text evidence="2">The sequence shown here is derived from an EMBL/GenBank/DDBJ whole genome shotgun (WGS) entry which is preliminary data.</text>
</comment>
<evidence type="ECO:0000313" key="3">
    <source>
        <dbReference type="Proteomes" id="UP000572051"/>
    </source>
</evidence>
<keyword evidence="1" id="KW-0472">Membrane</keyword>
<sequence length="88" mass="8974">MTSGSAQSANPLAALIAGIFLTVCCNPVVGIVMIVLAALALNKTDDSRAEARLTRAAWIAFGIGVGITLLIAAVAFLLGLVPGMETYL</sequence>
<feature type="transmembrane region" description="Helical" evidence="1">
    <location>
        <begin position="12"/>
        <end position="41"/>
    </location>
</feature>
<gene>
    <name evidence="2" type="ORF">HNR10_003342</name>
</gene>
<dbReference type="RefSeq" id="WP_179824623.1">
    <property type="nucleotide sequence ID" value="NZ_JACCFS010000001.1"/>
</dbReference>
<keyword evidence="3" id="KW-1185">Reference proteome</keyword>
<name>A0A7Z0JAT3_9ACTN</name>
<proteinExistence type="predicted"/>
<dbReference type="AlphaFoldDB" id="A0A7Z0JAT3"/>
<evidence type="ECO:0000313" key="2">
    <source>
        <dbReference type="EMBL" id="NYJ35461.1"/>
    </source>
</evidence>
<keyword evidence="1" id="KW-0812">Transmembrane</keyword>
<organism evidence="2 3">
    <name type="scientific">Nocardiopsis aegyptia</name>
    <dbReference type="NCBI Taxonomy" id="220378"/>
    <lineage>
        <taxon>Bacteria</taxon>
        <taxon>Bacillati</taxon>
        <taxon>Actinomycetota</taxon>
        <taxon>Actinomycetes</taxon>
        <taxon>Streptosporangiales</taxon>
        <taxon>Nocardiopsidaceae</taxon>
        <taxon>Nocardiopsis</taxon>
    </lineage>
</organism>
<dbReference type="EMBL" id="JACCFS010000001">
    <property type="protein sequence ID" value="NYJ35461.1"/>
    <property type="molecule type" value="Genomic_DNA"/>
</dbReference>
<dbReference type="Proteomes" id="UP000572051">
    <property type="component" value="Unassembled WGS sequence"/>
</dbReference>
<accession>A0A7Z0JAT3</accession>